<reference evidence="1 2" key="1">
    <citation type="submission" date="2021-06" db="EMBL/GenBank/DDBJ databases">
        <authorList>
            <person name="Kallberg Y."/>
            <person name="Tangrot J."/>
            <person name="Rosling A."/>
        </authorList>
    </citation>
    <scope>NUCLEOTIDE SEQUENCE [LARGE SCALE GENOMIC DNA]</scope>
    <source>
        <strain evidence="1 2">120-4 pot B 10/14</strain>
    </source>
</reference>
<sequence length="66" mass="7894">MLNIILEIPDLLILDFHYNQQTKVFLNGYDFILTVQMGTKNKILLPEYHCKSEQFETTEIIQQMQF</sequence>
<comment type="caution">
    <text evidence="1">The sequence shown here is derived from an EMBL/GenBank/DDBJ whole genome shotgun (WGS) entry which is preliminary data.</text>
</comment>
<protein>
    <submittedName>
        <fullName evidence="1">18283_t:CDS:1</fullName>
    </submittedName>
</protein>
<proteinExistence type="predicted"/>
<evidence type="ECO:0000313" key="2">
    <source>
        <dbReference type="Proteomes" id="UP000789901"/>
    </source>
</evidence>
<name>A0ABN7VXD6_GIGMA</name>
<dbReference type="EMBL" id="CAJVQB010024605">
    <property type="protein sequence ID" value="CAG8804519.1"/>
    <property type="molecule type" value="Genomic_DNA"/>
</dbReference>
<gene>
    <name evidence="1" type="ORF">GMARGA_LOCUS23878</name>
</gene>
<accession>A0ABN7VXD6</accession>
<organism evidence="1 2">
    <name type="scientific">Gigaspora margarita</name>
    <dbReference type="NCBI Taxonomy" id="4874"/>
    <lineage>
        <taxon>Eukaryota</taxon>
        <taxon>Fungi</taxon>
        <taxon>Fungi incertae sedis</taxon>
        <taxon>Mucoromycota</taxon>
        <taxon>Glomeromycotina</taxon>
        <taxon>Glomeromycetes</taxon>
        <taxon>Diversisporales</taxon>
        <taxon>Gigasporaceae</taxon>
        <taxon>Gigaspora</taxon>
    </lineage>
</organism>
<evidence type="ECO:0000313" key="1">
    <source>
        <dbReference type="EMBL" id="CAG8804519.1"/>
    </source>
</evidence>
<dbReference type="Proteomes" id="UP000789901">
    <property type="component" value="Unassembled WGS sequence"/>
</dbReference>
<keyword evidence="2" id="KW-1185">Reference proteome</keyword>